<dbReference type="InterPro" id="IPR023170">
    <property type="entry name" value="HhH_base_excis_C"/>
</dbReference>
<dbReference type="RefSeq" id="WP_176963934.1">
    <property type="nucleotide sequence ID" value="NZ_CP058215.1"/>
</dbReference>
<dbReference type="Gene3D" id="1.10.1670.10">
    <property type="entry name" value="Helix-hairpin-Helix base-excision DNA repair enzymes (C-terminal)"/>
    <property type="match status" value="1"/>
</dbReference>
<dbReference type="GO" id="GO:0051539">
    <property type="term" value="F:4 iron, 4 sulfur cluster binding"/>
    <property type="evidence" value="ECO:0007669"/>
    <property type="project" value="UniProtKB-KW"/>
</dbReference>
<keyword evidence="1" id="KW-0004">4Fe-4S</keyword>
<evidence type="ECO:0000313" key="7">
    <source>
        <dbReference type="Proteomes" id="UP000509594"/>
    </source>
</evidence>
<dbReference type="PANTHER" id="PTHR10359:SF19">
    <property type="entry name" value="DNA REPAIR GLYCOSYLASE MJ1434-RELATED"/>
    <property type="match status" value="1"/>
</dbReference>
<dbReference type="GO" id="GO:0004519">
    <property type="term" value="F:endonuclease activity"/>
    <property type="evidence" value="ECO:0007669"/>
    <property type="project" value="UniProtKB-KW"/>
</dbReference>
<dbReference type="PIRSF" id="PIRSF001435">
    <property type="entry name" value="Nth"/>
    <property type="match status" value="1"/>
</dbReference>
<evidence type="ECO:0000256" key="4">
    <source>
        <dbReference type="ARBA" id="ARBA00023014"/>
    </source>
</evidence>
<evidence type="ECO:0000256" key="3">
    <source>
        <dbReference type="ARBA" id="ARBA00023004"/>
    </source>
</evidence>
<dbReference type="GeneID" id="55820119"/>
<keyword evidence="6" id="KW-0540">Nuclease</keyword>
<dbReference type="GO" id="GO:0006284">
    <property type="term" value="P:base-excision repair"/>
    <property type="evidence" value="ECO:0007669"/>
    <property type="project" value="InterPro"/>
</dbReference>
<gene>
    <name evidence="6" type="ORF">HWN40_00550</name>
</gene>
<dbReference type="Proteomes" id="UP000509594">
    <property type="component" value="Chromosome"/>
</dbReference>
<feature type="domain" description="HhH-GPD" evidence="5">
    <location>
        <begin position="37"/>
        <end position="190"/>
    </location>
</feature>
<dbReference type="InterPro" id="IPR003265">
    <property type="entry name" value="HhH-GPD_domain"/>
</dbReference>
<reference evidence="6 7" key="1">
    <citation type="submission" date="2020-06" db="EMBL/GenBank/DDBJ databases">
        <title>Methanolobus halotolerans sp. nov., isolated from a saline lake Tus in Siberia.</title>
        <authorList>
            <person name="Shen Y."/>
            <person name="Chen S.-C."/>
            <person name="Lai M.-C."/>
            <person name="Huang H.-H."/>
            <person name="Chiu H.-H."/>
            <person name="Tang S.-L."/>
            <person name="Rogozin D.Y."/>
            <person name="Degermendzhy A.G."/>
        </authorList>
    </citation>
    <scope>NUCLEOTIDE SEQUENCE [LARGE SCALE GENOMIC DNA]</scope>
    <source>
        <strain evidence="6 7">DSM 21339</strain>
    </source>
</reference>
<keyword evidence="3" id="KW-0408">Iron</keyword>
<dbReference type="PANTHER" id="PTHR10359">
    <property type="entry name" value="A/G-SPECIFIC ADENINE GLYCOSYLASE/ENDONUCLEASE III"/>
    <property type="match status" value="1"/>
</dbReference>
<dbReference type="KEGG" id="mzi:HWN40_00550"/>
<keyword evidence="7" id="KW-1185">Reference proteome</keyword>
<dbReference type="SMART" id="SM00478">
    <property type="entry name" value="ENDO3c"/>
    <property type="match status" value="1"/>
</dbReference>
<name>A0A7D5E6P3_9EURY</name>
<evidence type="ECO:0000313" key="6">
    <source>
        <dbReference type="EMBL" id="QLC48871.1"/>
    </source>
</evidence>
<evidence type="ECO:0000256" key="2">
    <source>
        <dbReference type="ARBA" id="ARBA00022723"/>
    </source>
</evidence>
<evidence type="ECO:0000259" key="5">
    <source>
        <dbReference type="SMART" id="SM00478"/>
    </source>
</evidence>
<keyword evidence="6" id="KW-0378">Hydrolase</keyword>
<dbReference type="Gene3D" id="1.10.340.30">
    <property type="entry name" value="Hypothetical protein, domain 2"/>
    <property type="match status" value="1"/>
</dbReference>
<keyword evidence="4" id="KW-0411">Iron-sulfur</keyword>
<sequence>MKNNQLIEIYRILLDELGPQYWWPADTAFEVVVGAILTQQTKWSNVEKAIGGLKEEGWLEPCSLADADISRLEEIVKCCGFFRQKASRLKNIARFFMKNDMEELFSIPVDELREILLSIRGVGNETADCIILYAAGRPKFVIDAYTTRIMKCLGREGNYIQLQRLFESCLPEDVEMYKEYHALIVEYSKAFCGKKRCEDCLLKGISTDKVHGYGH</sequence>
<dbReference type="OrthoDB" id="19248at2157"/>
<dbReference type="EMBL" id="CP058215">
    <property type="protein sequence ID" value="QLC48871.1"/>
    <property type="molecule type" value="Genomic_DNA"/>
</dbReference>
<dbReference type="Pfam" id="PF00730">
    <property type="entry name" value="HhH-GPD"/>
    <property type="match status" value="1"/>
</dbReference>
<proteinExistence type="predicted"/>
<keyword evidence="6" id="KW-0255">Endonuclease</keyword>
<protein>
    <submittedName>
        <fullName evidence="6">Endonuclease</fullName>
    </submittedName>
</protein>
<evidence type="ECO:0000256" key="1">
    <source>
        <dbReference type="ARBA" id="ARBA00022485"/>
    </source>
</evidence>
<dbReference type="AlphaFoldDB" id="A0A7D5E6P3"/>
<dbReference type="InterPro" id="IPR011257">
    <property type="entry name" value="DNA_glycosylase"/>
</dbReference>
<dbReference type="CDD" id="cd00056">
    <property type="entry name" value="ENDO3c"/>
    <property type="match status" value="1"/>
</dbReference>
<dbReference type="SUPFAM" id="SSF48150">
    <property type="entry name" value="DNA-glycosylase"/>
    <property type="match status" value="1"/>
</dbReference>
<organism evidence="6 7">
    <name type="scientific">Methanolobus zinderi</name>
    <dbReference type="NCBI Taxonomy" id="536044"/>
    <lineage>
        <taxon>Archaea</taxon>
        <taxon>Methanobacteriati</taxon>
        <taxon>Methanobacteriota</taxon>
        <taxon>Stenosarchaea group</taxon>
        <taxon>Methanomicrobia</taxon>
        <taxon>Methanosarcinales</taxon>
        <taxon>Methanosarcinaceae</taxon>
        <taxon>Methanolobus</taxon>
    </lineage>
</organism>
<dbReference type="GO" id="GO:0046872">
    <property type="term" value="F:metal ion binding"/>
    <property type="evidence" value="ECO:0007669"/>
    <property type="project" value="UniProtKB-KW"/>
</dbReference>
<keyword evidence="2" id="KW-0479">Metal-binding</keyword>
<accession>A0A7D5E6P3</accession>